<dbReference type="InterPro" id="IPR045393">
    <property type="entry name" value="DUF6518"/>
</dbReference>
<dbReference type="RefSeq" id="WP_283231420.1">
    <property type="nucleotide sequence ID" value="NZ_JASGBQ010000023.1"/>
</dbReference>
<protein>
    <submittedName>
        <fullName evidence="2">DUF6518 family protein</fullName>
    </submittedName>
</protein>
<dbReference type="Pfam" id="PF20128">
    <property type="entry name" value="DUF6518"/>
    <property type="match status" value="1"/>
</dbReference>
<keyword evidence="3" id="KW-1185">Reference proteome</keyword>
<sequence>MRKRIWNPVIMLCFGLMIGFVSRLLDIYTTNLGEIFSQMAIWILMGTLISIYSRTAGKAMLNVLTFCLGMLFTYYLTAVLSHGVYSGSYMIGWTVFALCSPVMAYFAWFTKEKGMFPKIVSVGILAVSVLSSVLFFNRLRIYDLVIDGALFYVLFFKKIDRQEGLDDYRF</sequence>
<organism evidence="2 3">
    <name type="scientific">Fusibacillus kribbianus</name>
    <dbReference type="NCBI Taxonomy" id="3044208"/>
    <lineage>
        <taxon>Bacteria</taxon>
        <taxon>Bacillati</taxon>
        <taxon>Bacillota</taxon>
        <taxon>Clostridia</taxon>
        <taxon>Lachnospirales</taxon>
        <taxon>Lachnospiraceae</taxon>
        <taxon>Fusibacillus</taxon>
    </lineage>
</organism>
<feature type="transmembrane region" description="Helical" evidence="1">
    <location>
        <begin position="35"/>
        <end position="52"/>
    </location>
</feature>
<evidence type="ECO:0000313" key="3">
    <source>
        <dbReference type="Proteomes" id="UP001300383"/>
    </source>
</evidence>
<feature type="transmembrane region" description="Helical" evidence="1">
    <location>
        <begin position="9"/>
        <end position="29"/>
    </location>
</feature>
<reference evidence="2 3" key="1">
    <citation type="submission" date="2023-05" db="EMBL/GenBank/DDBJ databases">
        <title>[ruminococcus] sp. nov., isolated from a pig farm feces dump.</title>
        <authorList>
            <person name="Chang Y.-H."/>
        </authorList>
    </citation>
    <scope>NUCLEOTIDE SEQUENCE [LARGE SCALE GENOMIC DNA]</scope>
    <source>
        <strain evidence="2 3">YH-rum2234</strain>
    </source>
</reference>
<feature type="transmembrane region" description="Helical" evidence="1">
    <location>
        <begin position="141"/>
        <end position="159"/>
    </location>
</feature>
<evidence type="ECO:0000256" key="1">
    <source>
        <dbReference type="SAM" id="Phobius"/>
    </source>
</evidence>
<gene>
    <name evidence="2" type="ORF">QJ036_10970</name>
</gene>
<dbReference type="Proteomes" id="UP001300383">
    <property type="component" value="Unassembled WGS sequence"/>
</dbReference>
<feature type="transmembrane region" description="Helical" evidence="1">
    <location>
        <begin position="59"/>
        <end position="77"/>
    </location>
</feature>
<keyword evidence="1" id="KW-0812">Transmembrane</keyword>
<proteinExistence type="predicted"/>
<keyword evidence="1" id="KW-1133">Transmembrane helix</keyword>
<dbReference type="EMBL" id="JASGBQ010000023">
    <property type="protein sequence ID" value="MDI9242985.1"/>
    <property type="molecule type" value="Genomic_DNA"/>
</dbReference>
<evidence type="ECO:0000313" key="2">
    <source>
        <dbReference type="EMBL" id="MDI9242985.1"/>
    </source>
</evidence>
<dbReference type="AlphaFoldDB" id="A0AAP4BC33"/>
<feature type="transmembrane region" description="Helical" evidence="1">
    <location>
        <begin position="115"/>
        <end position="135"/>
    </location>
</feature>
<feature type="transmembrane region" description="Helical" evidence="1">
    <location>
        <begin position="89"/>
        <end position="108"/>
    </location>
</feature>
<keyword evidence="1" id="KW-0472">Membrane</keyword>
<accession>A0AAP4BC33</accession>
<name>A0AAP4BC33_9FIRM</name>
<comment type="caution">
    <text evidence="2">The sequence shown here is derived from an EMBL/GenBank/DDBJ whole genome shotgun (WGS) entry which is preliminary data.</text>
</comment>